<proteinExistence type="predicted"/>
<dbReference type="Proteomes" id="UP000279841">
    <property type="component" value="Chromosome"/>
</dbReference>
<dbReference type="AlphaFoldDB" id="A0A3P4ARM4"/>
<dbReference type="EMBL" id="LR027517">
    <property type="protein sequence ID" value="VCU53797.1"/>
    <property type="molecule type" value="Genomic_DNA"/>
</dbReference>
<protein>
    <submittedName>
        <fullName evidence="1">Uncharacterized protein</fullName>
    </submittedName>
</protein>
<evidence type="ECO:0000313" key="1">
    <source>
        <dbReference type="EMBL" id="VCU53797.1"/>
    </source>
</evidence>
<sequence length="65" mass="7057">MMEFAQKNAFPLAVLAGGLYLGLGRVKNLREGKGCPKCETVQAVVAFALAAWAGWELWQAYRGQA</sequence>
<organism evidence="1 2">
    <name type="scientific">Thermus thermophilus</name>
    <dbReference type="NCBI Taxonomy" id="274"/>
    <lineage>
        <taxon>Bacteria</taxon>
        <taxon>Thermotogati</taxon>
        <taxon>Deinococcota</taxon>
        <taxon>Deinococci</taxon>
        <taxon>Thermales</taxon>
        <taxon>Thermaceae</taxon>
        <taxon>Thermus</taxon>
    </lineage>
</organism>
<gene>
    <name evidence="1" type="ORF">TTHN1_01583</name>
</gene>
<accession>A0A3P4ARM4</accession>
<evidence type="ECO:0000313" key="2">
    <source>
        <dbReference type="Proteomes" id="UP000279841"/>
    </source>
</evidence>
<reference evidence="1 2" key="1">
    <citation type="submission" date="2018-10" db="EMBL/GenBank/DDBJ databases">
        <authorList>
            <person name="Peiro R."/>
            <person name="Begona"/>
            <person name="Cbmso G."/>
            <person name="Lopez M."/>
            <person name="Gonzalez S."/>
            <person name="Sacristan E."/>
            <person name="Castillo E."/>
        </authorList>
    </citation>
    <scope>NUCLEOTIDE SEQUENCE [LARGE SCALE GENOMIC DNA]</scope>
    <source>
        <strain evidence="1">TTHNAR1</strain>
    </source>
</reference>
<name>A0A3P4ARM4_THETH</name>